<gene>
    <name evidence="2" type="ORF">N7603_08185</name>
</gene>
<dbReference type="Proteomes" id="UP001209076">
    <property type="component" value="Unassembled WGS sequence"/>
</dbReference>
<keyword evidence="1" id="KW-0472">Membrane</keyword>
<reference evidence="3" key="1">
    <citation type="submission" date="2023-07" db="EMBL/GenBank/DDBJ databases">
        <title>Novel Mycoplasma species identified in domestic and wild animals.</title>
        <authorList>
            <person name="Volokhov D.V."/>
            <person name="Furtak V.A."/>
            <person name="Zagorodnyaya T.A."/>
        </authorList>
    </citation>
    <scope>NUCLEOTIDE SEQUENCE [LARGE SCALE GENOMIC DNA]</scope>
    <source>
        <strain evidence="3">92-19</strain>
    </source>
</reference>
<sequence length="195" mass="22772">MMSKPIECKKCGKLNKADAVVCWNCGHDIQPKMTPKEAIHSEIKYRHEVLHKKRVRKFWIFTSITLVVVFSIILVNSFYGIMRDIQPEDYLSYVTIKTVDDKTYIEIEFDGVDLNKTKLDLNSIILSNDDNTLEIKASKENPWEVDYAYGYIRARLIITTPVSELMVYDTVSVRFSYLVFSTILEVPQEHLYFNE</sequence>
<comment type="caution">
    <text evidence="2">The sequence shown here is derived from an EMBL/GenBank/DDBJ whole genome shotgun (WGS) entry which is preliminary data.</text>
</comment>
<protein>
    <submittedName>
        <fullName evidence="2">Zinc ribbon domain-containing protein</fullName>
    </submittedName>
</protein>
<keyword evidence="3" id="KW-1185">Reference proteome</keyword>
<evidence type="ECO:0000256" key="1">
    <source>
        <dbReference type="SAM" id="Phobius"/>
    </source>
</evidence>
<keyword evidence="1" id="KW-1133">Transmembrane helix</keyword>
<organism evidence="2 3">
    <name type="scientific">Paracholeplasma vituli</name>
    <dbReference type="NCBI Taxonomy" id="69473"/>
    <lineage>
        <taxon>Bacteria</taxon>
        <taxon>Bacillati</taxon>
        <taxon>Mycoplasmatota</taxon>
        <taxon>Mollicutes</taxon>
        <taxon>Acholeplasmatales</taxon>
        <taxon>Acholeplasmataceae</taxon>
        <taxon>Paracholeplasma</taxon>
    </lineage>
</organism>
<dbReference type="EMBL" id="JAOEGN010000019">
    <property type="protein sequence ID" value="MCU0105635.1"/>
    <property type="molecule type" value="Genomic_DNA"/>
</dbReference>
<accession>A0ABT2PXR5</accession>
<keyword evidence="1" id="KW-0812">Transmembrane</keyword>
<proteinExistence type="predicted"/>
<evidence type="ECO:0000313" key="3">
    <source>
        <dbReference type="Proteomes" id="UP001209076"/>
    </source>
</evidence>
<evidence type="ECO:0000313" key="2">
    <source>
        <dbReference type="EMBL" id="MCU0105635.1"/>
    </source>
</evidence>
<feature type="transmembrane region" description="Helical" evidence="1">
    <location>
        <begin position="58"/>
        <end position="82"/>
    </location>
</feature>
<name>A0ABT2PXR5_9MOLU</name>
<dbReference type="RefSeq" id="WP_262096953.1">
    <property type="nucleotide sequence ID" value="NZ_JAOEGN010000019.1"/>
</dbReference>